<dbReference type="Pfam" id="PF13277">
    <property type="entry name" value="YmdB"/>
    <property type="match status" value="1"/>
</dbReference>
<feature type="binding site" evidence="2">
    <location>
        <position position="39"/>
    </location>
    <ligand>
        <name>Fe cation</name>
        <dbReference type="ChEBI" id="CHEBI:24875"/>
        <label>1</label>
    </ligand>
</feature>
<dbReference type="InterPro" id="IPR029052">
    <property type="entry name" value="Metallo-depent_PP-like"/>
</dbReference>
<dbReference type="PANTHER" id="PTHR36303:SF1">
    <property type="entry name" value="2',3'-CYCLIC-NUCLEOTIDE 2'-PHOSPHODIESTERASE"/>
    <property type="match status" value="1"/>
</dbReference>
<proteinExistence type="predicted"/>
<accession>A0A8J6Y5W5</accession>
<dbReference type="EMBL" id="JACXWA010000096">
    <property type="protein sequence ID" value="MBD3870847.1"/>
    <property type="molecule type" value="Genomic_DNA"/>
</dbReference>
<evidence type="ECO:0000256" key="1">
    <source>
        <dbReference type="PIRSR" id="PIRSR004789-50"/>
    </source>
</evidence>
<reference evidence="3 4" key="1">
    <citation type="submission" date="2020-08" db="EMBL/GenBank/DDBJ databases">
        <title>Acidobacteriota in marine sediments use diverse sulfur dissimilation pathways.</title>
        <authorList>
            <person name="Wasmund K."/>
        </authorList>
    </citation>
    <scope>NUCLEOTIDE SEQUENCE [LARGE SCALE GENOMIC DNA]</scope>
    <source>
        <strain evidence="3">MAG AM3-A</strain>
    </source>
</reference>
<dbReference type="Proteomes" id="UP000598633">
    <property type="component" value="Unassembled WGS sequence"/>
</dbReference>
<protein>
    <submittedName>
        <fullName evidence="3">TIGR00282 family metallophosphoesterase</fullName>
    </submittedName>
</protein>
<comment type="caution">
    <text evidence="3">The sequence shown here is derived from an EMBL/GenBank/DDBJ whole genome shotgun (WGS) entry which is preliminary data.</text>
</comment>
<dbReference type="PIRSF" id="PIRSF004789">
    <property type="entry name" value="DR1281"/>
    <property type="match status" value="1"/>
</dbReference>
<feature type="binding site" evidence="2">
    <location>
        <position position="8"/>
    </location>
    <ligand>
        <name>Fe cation</name>
        <dbReference type="ChEBI" id="CHEBI:24875"/>
        <label>1</label>
    </ligand>
</feature>
<keyword evidence="2" id="KW-0479">Metal-binding</keyword>
<dbReference type="Gene3D" id="3.60.21.10">
    <property type="match status" value="1"/>
</dbReference>
<feature type="binding site" evidence="2">
    <location>
        <position position="179"/>
    </location>
    <ligand>
        <name>Fe cation</name>
        <dbReference type="ChEBI" id="CHEBI:24875"/>
        <label>2</label>
    </ligand>
</feature>
<name>A0A8J6Y5W5_9BACT</name>
<dbReference type="InterPro" id="IPR005235">
    <property type="entry name" value="YmdB-like"/>
</dbReference>
<organism evidence="3 4">
    <name type="scientific">Candidatus Sulfomarinibacter kjeldsenii</name>
    <dbReference type="NCBI Taxonomy" id="2885994"/>
    <lineage>
        <taxon>Bacteria</taxon>
        <taxon>Pseudomonadati</taxon>
        <taxon>Acidobacteriota</taxon>
        <taxon>Thermoanaerobaculia</taxon>
        <taxon>Thermoanaerobaculales</taxon>
        <taxon>Candidatus Sulfomarinibacteraceae</taxon>
        <taxon>Candidatus Sulfomarinibacter</taxon>
    </lineage>
</organism>
<dbReference type="PANTHER" id="PTHR36303">
    <property type="entry name" value="2',3'-CYCLIC-NUCLEOTIDE 2'-PHOSPHODIESTERASE"/>
    <property type="match status" value="1"/>
</dbReference>
<dbReference type="SUPFAM" id="SSF56300">
    <property type="entry name" value="Metallo-dependent phosphatases"/>
    <property type="match status" value="1"/>
</dbReference>
<evidence type="ECO:0000313" key="3">
    <source>
        <dbReference type="EMBL" id="MBD3870847.1"/>
    </source>
</evidence>
<feature type="binding site" evidence="2">
    <location>
        <position position="67"/>
    </location>
    <ligand>
        <name>Fe cation</name>
        <dbReference type="ChEBI" id="CHEBI:24875"/>
        <label>2</label>
    </ligand>
</feature>
<evidence type="ECO:0000313" key="4">
    <source>
        <dbReference type="Proteomes" id="UP000598633"/>
    </source>
</evidence>
<gene>
    <name evidence="3" type="ORF">IFJ97_05750</name>
</gene>
<sequence>MRLLFVGDVMGSAGRRAVMTQLESVVDRERVDFVVANIENVAGGFGITAKVLEELDPLPIQVWTTGNHVWDKKEGVPLLDAHPSLLRPANYPAGNPGRGWCVEETASGVPVAVINLQGQALMAPIDNAFRCADRVLEEIKAEHPEVRIILVDMHAEATSEKQAMGWYLDGRVTAVLGTHTHVPTADERILPQGTALQTDVGMTGPYESVIGMRPEKVLERFLFNTPRPFQPAKRDIQLRGALVDADESTGHALAIRRLRVDVT</sequence>
<feature type="binding site" evidence="2">
    <location>
        <position position="39"/>
    </location>
    <ligand>
        <name>Fe cation</name>
        <dbReference type="ChEBI" id="CHEBI:24875"/>
        <label>2</label>
    </ligand>
</feature>
<evidence type="ECO:0000256" key="2">
    <source>
        <dbReference type="PIRSR" id="PIRSR004789-51"/>
    </source>
</evidence>
<dbReference type="NCBIfam" id="TIGR00282">
    <property type="entry name" value="TIGR00282 family metallophosphoesterase"/>
    <property type="match status" value="1"/>
</dbReference>
<dbReference type="GO" id="GO:0004113">
    <property type="term" value="F:2',3'-cyclic-nucleotide 3'-phosphodiesterase activity"/>
    <property type="evidence" value="ECO:0007669"/>
    <property type="project" value="TreeGrafter"/>
</dbReference>
<feature type="binding site" evidence="2">
    <location>
        <position position="154"/>
    </location>
    <ligand>
        <name>Fe cation</name>
        <dbReference type="ChEBI" id="CHEBI:24875"/>
        <label>2</label>
    </ligand>
</feature>
<feature type="binding site" evidence="2">
    <location>
        <position position="181"/>
    </location>
    <ligand>
        <name>Fe cation</name>
        <dbReference type="ChEBI" id="CHEBI:24875"/>
        <label>1</label>
    </ligand>
</feature>
<dbReference type="GO" id="GO:0046872">
    <property type="term" value="F:metal ion binding"/>
    <property type="evidence" value="ECO:0007669"/>
    <property type="project" value="UniProtKB-KW"/>
</dbReference>
<dbReference type="CDD" id="cd07382">
    <property type="entry name" value="MPP_DR1281"/>
    <property type="match status" value="1"/>
</dbReference>
<feature type="active site" description="Proton donor" evidence="1">
    <location>
        <position position="68"/>
    </location>
</feature>
<feature type="binding site" evidence="2">
    <location>
        <position position="40"/>
    </location>
    <ligand>
        <name>Fe cation</name>
        <dbReference type="ChEBI" id="CHEBI:24875"/>
        <label>1</label>
    </ligand>
</feature>
<dbReference type="AlphaFoldDB" id="A0A8J6Y5W5"/>